<protein>
    <submittedName>
        <fullName evidence="1">Sporulation protein</fullName>
    </submittedName>
</protein>
<dbReference type="PANTHER" id="PTHR40053:SF1">
    <property type="entry name" value="SPORULATION-CONTROL PROTEIN SPO0M"/>
    <property type="match status" value="1"/>
</dbReference>
<dbReference type="EMBL" id="CP059399">
    <property type="protein sequence ID" value="QLY29741.1"/>
    <property type="molecule type" value="Genomic_DNA"/>
</dbReference>
<dbReference type="AlphaFoldDB" id="A0A7D6V7Z2"/>
<name>A0A7D6V7Z2_9NOCA</name>
<organism evidence="1 2">
    <name type="scientific">Nocardia huaxiensis</name>
    <dbReference type="NCBI Taxonomy" id="2755382"/>
    <lineage>
        <taxon>Bacteria</taxon>
        <taxon>Bacillati</taxon>
        <taxon>Actinomycetota</taxon>
        <taxon>Actinomycetes</taxon>
        <taxon>Mycobacteriales</taxon>
        <taxon>Nocardiaceae</taxon>
        <taxon>Nocardia</taxon>
    </lineage>
</organism>
<dbReference type="RefSeq" id="WP_181580945.1">
    <property type="nucleotide sequence ID" value="NZ_CP059399.1"/>
</dbReference>
<dbReference type="InterPro" id="IPR009776">
    <property type="entry name" value="Spore_0_M"/>
</dbReference>
<dbReference type="KEGG" id="nhu:H0264_31690"/>
<dbReference type="Pfam" id="PF07070">
    <property type="entry name" value="Spo0M"/>
    <property type="match status" value="1"/>
</dbReference>
<gene>
    <name evidence="1" type="ORF">H0264_31690</name>
</gene>
<dbReference type="PANTHER" id="PTHR40053">
    <property type="entry name" value="SPORULATION-CONTROL PROTEIN SPO0M"/>
    <property type="match status" value="1"/>
</dbReference>
<reference evidence="1 2" key="1">
    <citation type="submission" date="2020-07" db="EMBL/GenBank/DDBJ databases">
        <authorList>
            <person name="Zhuang K."/>
            <person name="Ran Y."/>
        </authorList>
    </citation>
    <scope>NUCLEOTIDE SEQUENCE [LARGE SCALE GENOMIC DNA]</scope>
    <source>
        <strain evidence="1 2">WCH-YHL-001</strain>
    </source>
</reference>
<sequence length="245" mass="26677">MFQRLLSAAGVGGVEVETELHSAAVRPGEPVQGVIRLRGGEIRQDIAEIAAEFVTRVEAGDELTVAHRFGHTRLHGLLALDAHQAYEFAFELYAPFETPLTTYDESPLPGMHVAVRAVLDIAGAVDADEGDPLHIEPLPAQYEILSGLENLGFHLHRAEVAEGWVRGLQMDLPFHQRIEFAPSPEFPALEELELTFVAGEDGVEVVLEIDERRGAVYGSLFVDHQEVGDADWVAELDGQLSALGG</sequence>
<evidence type="ECO:0000313" key="2">
    <source>
        <dbReference type="Proteomes" id="UP000515512"/>
    </source>
</evidence>
<keyword evidence="2" id="KW-1185">Reference proteome</keyword>
<accession>A0A7D6V7Z2</accession>
<evidence type="ECO:0000313" key="1">
    <source>
        <dbReference type="EMBL" id="QLY29741.1"/>
    </source>
</evidence>
<proteinExistence type="predicted"/>
<dbReference type="Proteomes" id="UP000515512">
    <property type="component" value="Chromosome"/>
</dbReference>